<feature type="transmembrane region" description="Helical" evidence="6">
    <location>
        <begin position="332"/>
        <end position="355"/>
    </location>
</feature>
<dbReference type="CDD" id="cd17489">
    <property type="entry name" value="MFS_YfcJ_like"/>
    <property type="match status" value="1"/>
</dbReference>
<feature type="transmembrane region" description="Helical" evidence="6">
    <location>
        <begin position="167"/>
        <end position="185"/>
    </location>
</feature>
<dbReference type="InterPro" id="IPR020846">
    <property type="entry name" value="MFS_dom"/>
</dbReference>
<keyword evidence="4 6" id="KW-1133">Transmembrane helix</keyword>
<feature type="transmembrane region" description="Helical" evidence="6">
    <location>
        <begin position="46"/>
        <end position="66"/>
    </location>
</feature>
<dbReference type="PROSITE" id="PS50850">
    <property type="entry name" value="MFS"/>
    <property type="match status" value="1"/>
</dbReference>
<proteinExistence type="predicted"/>
<feature type="transmembrane region" description="Helical" evidence="6">
    <location>
        <begin position="243"/>
        <end position="261"/>
    </location>
</feature>
<feature type="domain" description="Major facilitator superfamily (MFS) profile" evidence="7">
    <location>
        <begin position="12"/>
        <end position="385"/>
    </location>
</feature>
<name>A0A248TMS6_9BACI</name>
<feature type="transmembrane region" description="Helical" evidence="6">
    <location>
        <begin position="210"/>
        <end position="231"/>
    </location>
</feature>
<dbReference type="InterPro" id="IPR052714">
    <property type="entry name" value="MFS_Exporter"/>
</dbReference>
<keyword evidence="2" id="KW-0813">Transport</keyword>
<feature type="transmembrane region" description="Helical" evidence="6">
    <location>
        <begin position="12"/>
        <end position="34"/>
    </location>
</feature>
<comment type="subcellular location">
    <subcellularLocation>
        <location evidence="1">Cell membrane</location>
        <topology evidence="1">Multi-pass membrane protein</topology>
    </subcellularLocation>
</comment>
<dbReference type="RefSeq" id="WP_095373026.1">
    <property type="nucleotide sequence ID" value="NZ_CP022983.1"/>
</dbReference>
<evidence type="ECO:0000256" key="4">
    <source>
        <dbReference type="ARBA" id="ARBA00022989"/>
    </source>
</evidence>
<dbReference type="SUPFAM" id="SSF103473">
    <property type="entry name" value="MFS general substrate transporter"/>
    <property type="match status" value="1"/>
</dbReference>
<evidence type="ECO:0000256" key="5">
    <source>
        <dbReference type="ARBA" id="ARBA00023136"/>
    </source>
</evidence>
<accession>A0A248TMS6</accession>
<keyword evidence="3 6" id="KW-0812">Transmembrane</keyword>
<evidence type="ECO:0000313" key="8">
    <source>
        <dbReference type="EMBL" id="ASV69462.1"/>
    </source>
</evidence>
<keyword evidence="5 6" id="KW-0472">Membrane</keyword>
<dbReference type="OrthoDB" id="9814001at2"/>
<dbReference type="PANTHER" id="PTHR23531">
    <property type="entry name" value="QUINOLENE RESISTANCE PROTEIN NORA"/>
    <property type="match status" value="1"/>
</dbReference>
<evidence type="ECO:0000259" key="7">
    <source>
        <dbReference type="PROSITE" id="PS50850"/>
    </source>
</evidence>
<dbReference type="EMBL" id="CP022983">
    <property type="protein sequence ID" value="ASV69462.1"/>
    <property type="molecule type" value="Genomic_DNA"/>
</dbReference>
<dbReference type="PRINTS" id="PR00173">
    <property type="entry name" value="EDTRNSPORT"/>
</dbReference>
<organism evidence="8 9">
    <name type="scientific">Cytobacillus kochii</name>
    <dbReference type="NCBI Taxonomy" id="859143"/>
    <lineage>
        <taxon>Bacteria</taxon>
        <taxon>Bacillati</taxon>
        <taxon>Bacillota</taxon>
        <taxon>Bacilli</taxon>
        <taxon>Bacillales</taxon>
        <taxon>Bacillaceae</taxon>
        <taxon>Cytobacillus</taxon>
    </lineage>
</organism>
<gene>
    <name evidence="8" type="ORF">CKF48_20365</name>
</gene>
<dbReference type="PANTHER" id="PTHR23531:SF1">
    <property type="entry name" value="QUINOLENE RESISTANCE PROTEIN NORA"/>
    <property type="match status" value="1"/>
</dbReference>
<evidence type="ECO:0000256" key="2">
    <source>
        <dbReference type="ARBA" id="ARBA00022448"/>
    </source>
</evidence>
<keyword evidence="9" id="KW-1185">Reference proteome</keyword>
<dbReference type="AlphaFoldDB" id="A0A248TMS6"/>
<feature type="transmembrane region" description="Helical" evidence="6">
    <location>
        <begin position="78"/>
        <end position="101"/>
    </location>
</feature>
<evidence type="ECO:0000313" key="9">
    <source>
        <dbReference type="Proteomes" id="UP000215137"/>
    </source>
</evidence>
<feature type="transmembrane region" description="Helical" evidence="6">
    <location>
        <begin position="273"/>
        <end position="292"/>
    </location>
</feature>
<reference evidence="8 9" key="1">
    <citation type="submission" date="2017-08" db="EMBL/GenBank/DDBJ databases">
        <title>Complete Genome Sequence of Bacillus kochii Oregon-R-modENCODE STRAIN BDGP4, isolated from Drosophila melanogaster gut.</title>
        <authorList>
            <person name="Wan K.H."/>
            <person name="Yu C."/>
            <person name="Park S."/>
            <person name="Hammonds A.S."/>
            <person name="Booth B.W."/>
            <person name="Celniker S.E."/>
        </authorList>
    </citation>
    <scope>NUCLEOTIDE SEQUENCE [LARGE SCALE GENOMIC DNA]</scope>
    <source>
        <strain evidence="8 9">BDGP4</strain>
    </source>
</reference>
<feature type="transmembrane region" description="Helical" evidence="6">
    <location>
        <begin position="140"/>
        <end position="161"/>
    </location>
</feature>
<dbReference type="GO" id="GO:0022857">
    <property type="term" value="F:transmembrane transporter activity"/>
    <property type="evidence" value="ECO:0007669"/>
    <property type="project" value="InterPro"/>
</dbReference>
<dbReference type="Proteomes" id="UP000215137">
    <property type="component" value="Chromosome"/>
</dbReference>
<evidence type="ECO:0000256" key="1">
    <source>
        <dbReference type="ARBA" id="ARBA00004651"/>
    </source>
</evidence>
<dbReference type="InterPro" id="IPR011701">
    <property type="entry name" value="MFS"/>
</dbReference>
<dbReference type="KEGG" id="bko:CKF48_20365"/>
<dbReference type="Gene3D" id="1.20.1250.20">
    <property type="entry name" value="MFS general substrate transporter like domains"/>
    <property type="match status" value="1"/>
</dbReference>
<evidence type="ECO:0000256" key="3">
    <source>
        <dbReference type="ARBA" id="ARBA00022692"/>
    </source>
</evidence>
<feature type="transmembrane region" description="Helical" evidence="6">
    <location>
        <begin position="298"/>
        <end position="320"/>
    </location>
</feature>
<protein>
    <submittedName>
        <fullName evidence="8">MFS transporter</fullName>
    </submittedName>
</protein>
<dbReference type="InterPro" id="IPR036259">
    <property type="entry name" value="MFS_trans_sf"/>
</dbReference>
<dbReference type="GO" id="GO:0005886">
    <property type="term" value="C:plasma membrane"/>
    <property type="evidence" value="ECO:0007669"/>
    <property type="project" value="UniProtKB-SubCell"/>
</dbReference>
<feature type="transmembrane region" description="Helical" evidence="6">
    <location>
        <begin position="107"/>
        <end position="128"/>
    </location>
</feature>
<feature type="transmembrane region" description="Helical" evidence="6">
    <location>
        <begin position="361"/>
        <end position="381"/>
    </location>
</feature>
<sequence length="400" mass="43853">MHTLGGKLWTRQYIMALMLTFLFFLSLQSLLGGFPIYVTALSDNPTYGGLMTTAFMIAAVISRLFLGFCLRYLNQKALLILSLIGMLVFIFVTTFTNSIVLFTILRILQGIAFGFITTLLATITTNLIPDHRLGEGIGYFGLATSVGTTSGPFLAISMINVYSFESVLYFSLILIIVITIGSLALKTSQNINQQTVSKLSIVESAFDSRAFLPCFLVLLFYFTFAGVVNFIEGLGSSIGVGEQTSLFFLILVAMLIIIRPFSGKIFDRFGHAYLIYSATIAAFIGLLLIAFAKGVSTLFIAAVFYGIAYGVMQPTFQAWAVRLVPKEKRATANAMSLSFMDMGLAMGALLLGIAANEKGYGFMYILSSLLAVVIFLLYFVAHIRRKTKLTLLPSHNRKAS</sequence>
<evidence type="ECO:0000256" key="6">
    <source>
        <dbReference type="SAM" id="Phobius"/>
    </source>
</evidence>
<dbReference type="Pfam" id="PF07690">
    <property type="entry name" value="MFS_1"/>
    <property type="match status" value="1"/>
</dbReference>